<feature type="transmembrane region" description="Helical" evidence="7">
    <location>
        <begin position="226"/>
        <end position="245"/>
    </location>
</feature>
<evidence type="ECO:0000256" key="4">
    <source>
        <dbReference type="ARBA" id="ARBA00023136"/>
    </source>
</evidence>
<dbReference type="Proteomes" id="UP000578531">
    <property type="component" value="Unassembled WGS sequence"/>
</dbReference>
<evidence type="ECO:0000259" key="8">
    <source>
        <dbReference type="Pfam" id="PF20684"/>
    </source>
</evidence>
<comment type="similarity">
    <text evidence="5">Belongs to the SAT4 family.</text>
</comment>
<dbReference type="RefSeq" id="XP_037162190.1">
    <property type="nucleotide sequence ID" value="XM_037310874.1"/>
</dbReference>
<dbReference type="AlphaFoldDB" id="A0A8H6L286"/>
<gene>
    <name evidence="9" type="ORF">HO173_008978</name>
</gene>
<protein>
    <recommendedName>
        <fullName evidence="8">Rhodopsin domain-containing protein</fullName>
    </recommendedName>
</protein>
<dbReference type="PANTHER" id="PTHR33048:SF123">
    <property type="entry name" value="INTEGRAL MEMBRANE PROTEIN"/>
    <property type="match status" value="1"/>
</dbReference>
<evidence type="ECO:0000313" key="9">
    <source>
        <dbReference type="EMBL" id="KAF6232764.1"/>
    </source>
</evidence>
<feature type="compositionally biased region" description="Polar residues" evidence="6">
    <location>
        <begin position="309"/>
        <end position="320"/>
    </location>
</feature>
<feature type="transmembrane region" description="Helical" evidence="7">
    <location>
        <begin position="190"/>
        <end position="214"/>
    </location>
</feature>
<keyword evidence="4 7" id="KW-0472">Membrane</keyword>
<evidence type="ECO:0000256" key="7">
    <source>
        <dbReference type="SAM" id="Phobius"/>
    </source>
</evidence>
<evidence type="ECO:0000256" key="2">
    <source>
        <dbReference type="ARBA" id="ARBA00022692"/>
    </source>
</evidence>
<dbReference type="OrthoDB" id="10017208at2759"/>
<feature type="transmembrane region" description="Helical" evidence="7">
    <location>
        <begin position="265"/>
        <end position="284"/>
    </location>
</feature>
<evidence type="ECO:0000256" key="3">
    <source>
        <dbReference type="ARBA" id="ARBA00022989"/>
    </source>
</evidence>
<feature type="region of interest" description="Disordered" evidence="6">
    <location>
        <begin position="296"/>
        <end position="328"/>
    </location>
</feature>
<keyword evidence="3 7" id="KW-1133">Transmembrane helix</keyword>
<comment type="caution">
    <text evidence="9">The sequence shown here is derived from an EMBL/GenBank/DDBJ whole genome shotgun (WGS) entry which is preliminary data.</text>
</comment>
<dbReference type="EMBL" id="JACCJC010000045">
    <property type="protein sequence ID" value="KAF6232764.1"/>
    <property type="molecule type" value="Genomic_DNA"/>
</dbReference>
<proteinExistence type="inferred from homology"/>
<evidence type="ECO:0000256" key="6">
    <source>
        <dbReference type="SAM" id="MobiDB-lite"/>
    </source>
</evidence>
<feature type="domain" description="Rhodopsin" evidence="8">
    <location>
        <begin position="51"/>
        <end position="289"/>
    </location>
</feature>
<comment type="subcellular location">
    <subcellularLocation>
        <location evidence="1">Membrane</location>
        <topology evidence="1">Multi-pass membrane protein</topology>
    </subcellularLocation>
</comment>
<name>A0A8H6L286_9LECA</name>
<evidence type="ECO:0000256" key="1">
    <source>
        <dbReference type="ARBA" id="ARBA00004141"/>
    </source>
</evidence>
<feature type="transmembrane region" description="Helical" evidence="7">
    <location>
        <begin position="146"/>
        <end position="167"/>
    </location>
</feature>
<organism evidence="9 10">
    <name type="scientific">Letharia columbiana</name>
    <dbReference type="NCBI Taxonomy" id="112416"/>
    <lineage>
        <taxon>Eukaryota</taxon>
        <taxon>Fungi</taxon>
        <taxon>Dikarya</taxon>
        <taxon>Ascomycota</taxon>
        <taxon>Pezizomycotina</taxon>
        <taxon>Lecanoromycetes</taxon>
        <taxon>OSLEUM clade</taxon>
        <taxon>Lecanoromycetidae</taxon>
        <taxon>Lecanorales</taxon>
        <taxon>Lecanorineae</taxon>
        <taxon>Parmeliaceae</taxon>
        <taxon>Letharia</taxon>
    </lineage>
</organism>
<feature type="transmembrane region" description="Helical" evidence="7">
    <location>
        <begin position="112"/>
        <end position="134"/>
    </location>
</feature>
<accession>A0A8H6L286</accession>
<evidence type="ECO:0000256" key="5">
    <source>
        <dbReference type="ARBA" id="ARBA00038359"/>
    </source>
</evidence>
<dbReference type="Pfam" id="PF20684">
    <property type="entry name" value="Fung_rhodopsin"/>
    <property type="match status" value="1"/>
</dbReference>
<evidence type="ECO:0000313" key="10">
    <source>
        <dbReference type="Proteomes" id="UP000578531"/>
    </source>
</evidence>
<dbReference type="GO" id="GO:0016020">
    <property type="term" value="C:membrane"/>
    <property type="evidence" value="ECO:0007669"/>
    <property type="project" value="UniProtKB-SubCell"/>
</dbReference>
<sequence length="368" mass="40776">MAPQAINWAIYNSLPPAEAQYQLAHVHDSKRKSIATAYIICVPIIFLAVTMRFLSRRIGRTSYGADDWIMVLGLVLVIADSTPCLLAAFAYGGAHHAILMTENDPVSFAKSVFVGEILYAPTIGVVKISTLLLFARIFPGPKFKRMLWAVGLFISTYSAVMVITMIFQCKPVNRVWDPTVKADCIDISKVWIVMASMNVLTDFLLLCLPLPQLWKLQMHRETKLQLIGIFSIGSFATVVSIYRIPQLRGLSLYSYDPTWADVEPSLWSVVEVSAAMLGASAITYRPLFNWIFRKPSSSPEPEGRASPRTGATKSSIGNIRTRSRSKTGSDIKMQALNVFHPSVPQSIHSSRISGKGDGFCRIQDSIDI</sequence>
<keyword evidence="2 7" id="KW-0812">Transmembrane</keyword>
<dbReference type="PANTHER" id="PTHR33048">
    <property type="entry name" value="PTH11-LIKE INTEGRAL MEMBRANE PROTEIN (AFU_ORTHOLOGUE AFUA_5G11245)"/>
    <property type="match status" value="1"/>
</dbReference>
<keyword evidence="10" id="KW-1185">Reference proteome</keyword>
<feature type="transmembrane region" description="Helical" evidence="7">
    <location>
        <begin position="35"/>
        <end position="55"/>
    </location>
</feature>
<dbReference type="GeneID" id="59290632"/>
<reference evidence="9 10" key="1">
    <citation type="journal article" date="2020" name="Genomics">
        <title>Complete, high-quality genomes from long-read metagenomic sequencing of two wolf lichen thalli reveals enigmatic genome architecture.</title>
        <authorList>
            <person name="McKenzie S.K."/>
            <person name="Walston R.F."/>
            <person name="Allen J.L."/>
        </authorList>
    </citation>
    <scope>NUCLEOTIDE SEQUENCE [LARGE SCALE GENOMIC DNA]</scope>
    <source>
        <strain evidence="9">WasteWater2</strain>
    </source>
</reference>
<feature type="transmembrane region" description="Helical" evidence="7">
    <location>
        <begin position="67"/>
        <end position="92"/>
    </location>
</feature>
<dbReference type="InterPro" id="IPR052337">
    <property type="entry name" value="SAT4-like"/>
</dbReference>
<dbReference type="InterPro" id="IPR049326">
    <property type="entry name" value="Rhodopsin_dom_fungi"/>
</dbReference>